<organism evidence="1 2">
    <name type="scientific">Cardiocondyla obscurior</name>
    <dbReference type="NCBI Taxonomy" id="286306"/>
    <lineage>
        <taxon>Eukaryota</taxon>
        <taxon>Metazoa</taxon>
        <taxon>Ecdysozoa</taxon>
        <taxon>Arthropoda</taxon>
        <taxon>Hexapoda</taxon>
        <taxon>Insecta</taxon>
        <taxon>Pterygota</taxon>
        <taxon>Neoptera</taxon>
        <taxon>Endopterygota</taxon>
        <taxon>Hymenoptera</taxon>
        <taxon>Apocrita</taxon>
        <taxon>Aculeata</taxon>
        <taxon>Formicoidea</taxon>
        <taxon>Formicidae</taxon>
        <taxon>Myrmicinae</taxon>
        <taxon>Cardiocondyla</taxon>
    </lineage>
</organism>
<dbReference type="EMBL" id="JADYXP020000004">
    <property type="protein sequence ID" value="KAL0127160.1"/>
    <property type="molecule type" value="Genomic_DNA"/>
</dbReference>
<gene>
    <name evidence="1" type="ORF">PUN28_005442</name>
</gene>
<dbReference type="AlphaFoldDB" id="A0AAW2GHM6"/>
<dbReference type="Proteomes" id="UP001430953">
    <property type="component" value="Unassembled WGS sequence"/>
</dbReference>
<accession>A0AAW2GHM6</accession>
<evidence type="ECO:0000313" key="1">
    <source>
        <dbReference type="EMBL" id="KAL0127160.1"/>
    </source>
</evidence>
<keyword evidence="2" id="KW-1185">Reference proteome</keyword>
<evidence type="ECO:0000313" key="2">
    <source>
        <dbReference type="Proteomes" id="UP001430953"/>
    </source>
</evidence>
<protein>
    <submittedName>
        <fullName evidence="1">Uncharacterized protein</fullName>
    </submittedName>
</protein>
<proteinExistence type="predicted"/>
<reference evidence="1 2" key="1">
    <citation type="submission" date="2023-03" db="EMBL/GenBank/DDBJ databases">
        <title>High recombination rates correlate with genetic variation in Cardiocondyla obscurior ants.</title>
        <authorList>
            <person name="Errbii M."/>
        </authorList>
    </citation>
    <scope>NUCLEOTIDE SEQUENCE [LARGE SCALE GENOMIC DNA]</scope>
    <source>
        <strain evidence="1">Alpha-2009</strain>
        <tissue evidence="1">Whole body</tissue>
    </source>
</reference>
<name>A0AAW2GHM6_9HYME</name>
<comment type="caution">
    <text evidence="1">The sequence shown here is derived from an EMBL/GenBank/DDBJ whole genome shotgun (WGS) entry which is preliminary data.</text>
</comment>
<sequence length="85" mass="9648">MTSSDARGCYRGCGDKSRLISINLTTRPNKKRQMHLRVTRELTTALTLKPRRCEYIFQAQPIQLPLSTRGFTRIRVNNAGGEAII</sequence>